<accession>A0A4C1SHS0</accession>
<dbReference type="EMBL" id="BGZK01000007">
    <property type="protein sequence ID" value="GBP00927.1"/>
    <property type="molecule type" value="Genomic_DNA"/>
</dbReference>
<sequence>MKFVTIASERRKIGSRGEKGRRALNLRVASFEEVQPPGILSFLDDVYGSIMIGIQFDSMNSEPHLLLGQAKPTCYDVCRRCWVFLGKLKDFLSIFHSIYACSSRI</sequence>
<proteinExistence type="predicted"/>
<dbReference type="AlphaFoldDB" id="A0A4C1SHS0"/>
<comment type="caution">
    <text evidence="1">The sequence shown here is derived from an EMBL/GenBank/DDBJ whole genome shotgun (WGS) entry which is preliminary data.</text>
</comment>
<gene>
    <name evidence="1" type="ORF">EVAR_2246_1</name>
</gene>
<name>A0A4C1SHS0_EUMVA</name>
<reference evidence="1 2" key="1">
    <citation type="journal article" date="2019" name="Commun. Biol.">
        <title>The bagworm genome reveals a unique fibroin gene that provides high tensile strength.</title>
        <authorList>
            <person name="Kono N."/>
            <person name="Nakamura H."/>
            <person name="Ohtoshi R."/>
            <person name="Tomita M."/>
            <person name="Numata K."/>
            <person name="Arakawa K."/>
        </authorList>
    </citation>
    <scope>NUCLEOTIDE SEQUENCE [LARGE SCALE GENOMIC DNA]</scope>
</reference>
<organism evidence="1 2">
    <name type="scientific">Eumeta variegata</name>
    <name type="common">Bagworm moth</name>
    <name type="synonym">Eumeta japonica</name>
    <dbReference type="NCBI Taxonomy" id="151549"/>
    <lineage>
        <taxon>Eukaryota</taxon>
        <taxon>Metazoa</taxon>
        <taxon>Ecdysozoa</taxon>
        <taxon>Arthropoda</taxon>
        <taxon>Hexapoda</taxon>
        <taxon>Insecta</taxon>
        <taxon>Pterygota</taxon>
        <taxon>Neoptera</taxon>
        <taxon>Endopterygota</taxon>
        <taxon>Lepidoptera</taxon>
        <taxon>Glossata</taxon>
        <taxon>Ditrysia</taxon>
        <taxon>Tineoidea</taxon>
        <taxon>Psychidae</taxon>
        <taxon>Oiketicinae</taxon>
        <taxon>Eumeta</taxon>
    </lineage>
</organism>
<dbReference type="Proteomes" id="UP000299102">
    <property type="component" value="Unassembled WGS sequence"/>
</dbReference>
<evidence type="ECO:0000313" key="1">
    <source>
        <dbReference type="EMBL" id="GBP00927.1"/>
    </source>
</evidence>
<protein>
    <submittedName>
        <fullName evidence="1">Uncharacterized protein</fullName>
    </submittedName>
</protein>
<keyword evidence="2" id="KW-1185">Reference proteome</keyword>
<evidence type="ECO:0000313" key="2">
    <source>
        <dbReference type="Proteomes" id="UP000299102"/>
    </source>
</evidence>